<evidence type="ECO:0000313" key="4">
    <source>
        <dbReference type="Proteomes" id="UP000703269"/>
    </source>
</evidence>
<accession>A0A9P3GJ82</accession>
<evidence type="ECO:0000256" key="1">
    <source>
        <dbReference type="SAM" id="MobiDB-lite"/>
    </source>
</evidence>
<evidence type="ECO:0000259" key="2">
    <source>
        <dbReference type="Pfam" id="PF08719"/>
    </source>
</evidence>
<dbReference type="EMBL" id="BPQB01000052">
    <property type="protein sequence ID" value="GJE95791.1"/>
    <property type="molecule type" value="Genomic_DNA"/>
</dbReference>
<reference evidence="3 4" key="1">
    <citation type="submission" date="2021-08" db="EMBL/GenBank/DDBJ databases">
        <title>Draft Genome Sequence of Phanerochaete sordida strain YK-624.</title>
        <authorList>
            <person name="Mori T."/>
            <person name="Dohra H."/>
            <person name="Suzuki T."/>
            <person name="Kawagishi H."/>
            <person name="Hirai H."/>
        </authorList>
    </citation>
    <scope>NUCLEOTIDE SEQUENCE [LARGE SCALE GENOMIC DNA]</scope>
    <source>
        <strain evidence="3 4">YK-624</strain>
    </source>
</reference>
<dbReference type="NCBIfam" id="TIGR02464">
    <property type="entry name" value="ribofla_fusion"/>
    <property type="match status" value="1"/>
</dbReference>
<comment type="caution">
    <text evidence="3">The sequence shown here is derived from an EMBL/GenBank/DDBJ whole genome shotgun (WGS) entry which is preliminary data.</text>
</comment>
<feature type="compositionally biased region" description="Basic and acidic residues" evidence="1">
    <location>
        <begin position="113"/>
        <end position="128"/>
    </location>
</feature>
<dbReference type="OrthoDB" id="206452at2759"/>
<proteinExistence type="predicted"/>
<organism evidence="3 4">
    <name type="scientific">Phanerochaete sordida</name>
    <dbReference type="NCBI Taxonomy" id="48140"/>
    <lineage>
        <taxon>Eukaryota</taxon>
        <taxon>Fungi</taxon>
        <taxon>Dikarya</taxon>
        <taxon>Basidiomycota</taxon>
        <taxon>Agaricomycotina</taxon>
        <taxon>Agaricomycetes</taxon>
        <taxon>Polyporales</taxon>
        <taxon>Phanerochaetaceae</taxon>
        <taxon>Phanerochaete</taxon>
    </lineage>
</organism>
<sequence length="202" mass="22771">MRQSRRQSLTVTNLLGAAVEFTAMAAITAVVLPPAIAAASSGRAQRTVRWTEAPVMSCNRNEPYYELTNGAPYTATFEERVYPTAEHLFQSFRFYGTRPDLAERIRTATSPRAAREEAERQRRDQRHNWSKEQLEMMDCVLAHKFAQHAALANVLLGTGYRYLVLNSYDDAFWGCGPKGQGRNELGKALMRLRDKLRGSGQV</sequence>
<dbReference type="AlphaFoldDB" id="A0A9P3GJ82"/>
<keyword evidence="4" id="KW-1185">Reference proteome</keyword>
<dbReference type="InterPro" id="IPR037238">
    <property type="entry name" value="YbiA-like_sf"/>
</dbReference>
<name>A0A9P3GJ82_9APHY</name>
<dbReference type="Pfam" id="PF08719">
    <property type="entry name" value="NADAR"/>
    <property type="match status" value="1"/>
</dbReference>
<dbReference type="CDD" id="cd15457">
    <property type="entry name" value="NADAR"/>
    <property type="match status" value="1"/>
</dbReference>
<dbReference type="Proteomes" id="UP000703269">
    <property type="component" value="Unassembled WGS sequence"/>
</dbReference>
<evidence type="ECO:0000313" key="3">
    <source>
        <dbReference type="EMBL" id="GJE95791.1"/>
    </source>
</evidence>
<feature type="domain" description="NADAR" evidence="2">
    <location>
        <begin position="65"/>
        <end position="197"/>
    </location>
</feature>
<protein>
    <submittedName>
        <fullName evidence="3">NADAR family protein</fullName>
    </submittedName>
</protein>
<dbReference type="Gene3D" id="1.10.357.40">
    <property type="entry name" value="YbiA-like"/>
    <property type="match status" value="1"/>
</dbReference>
<dbReference type="SUPFAM" id="SSF143990">
    <property type="entry name" value="YbiA-like"/>
    <property type="match status" value="1"/>
</dbReference>
<gene>
    <name evidence="3" type="ORF">PsYK624_119790</name>
</gene>
<feature type="region of interest" description="Disordered" evidence="1">
    <location>
        <begin position="107"/>
        <end position="128"/>
    </location>
</feature>
<dbReference type="InterPro" id="IPR012816">
    <property type="entry name" value="NADAR"/>
</dbReference>